<organism evidence="3 4">
    <name type="scientific">Neoroseomonas soli</name>
    <dbReference type="NCBI Taxonomy" id="1081025"/>
    <lineage>
        <taxon>Bacteria</taxon>
        <taxon>Pseudomonadati</taxon>
        <taxon>Pseudomonadota</taxon>
        <taxon>Alphaproteobacteria</taxon>
        <taxon>Acetobacterales</taxon>
        <taxon>Acetobacteraceae</taxon>
        <taxon>Neoroseomonas</taxon>
    </lineage>
</organism>
<evidence type="ECO:0000256" key="2">
    <source>
        <dbReference type="SAM" id="Phobius"/>
    </source>
</evidence>
<keyword evidence="2" id="KW-0812">Transmembrane</keyword>
<accession>A0A9X9WUF4</accession>
<dbReference type="EMBL" id="JAAEDM010000011">
    <property type="protein sequence ID" value="MBR0670783.1"/>
    <property type="molecule type" value="Genomic_DNA"/>
</dbReference>
<dbReference type="AlphaFoldDB" id="A0A9X9WUF4"/>
<dbReference type="Proteomes" id="UP001138751">
    <property type="component" value="Unassembled WGS sequence"/>
</dbReference>
<dbReference type="PANTHER" id="PTHR41386:SF1">
    <property type="entry name" value="MEMBRANE PROTEIN"/>
    <property type="match status" value="1"/>
</dbReference>
<dbReference type="PANTHER" id="PTHR41386">
    <property type="entry name" value="INTEGRAL MEMBRANE PROTEIN-RELATED"/>
    <property type="match status" value="1"/>
</dbReference>
<proteinExistence type="predicted"/>
<feature type="transmembrane region" description="Helical" evidence="2">
    <location>
        <begin position="86"/>
        <end position="108"/>
    </location>
</feature>
<protein>
    <submittedName>
        <fullName evidence="3">DUF1003 domain-containing protein</fullName>
    </submittedName>
</protein>
<name>A0A9X9WUF4_9PROT</name>
<keyword evidence="4" id="KW-1185">Reference proteome</keyword>
<keyword evidence="1" id="KW-0175">Coiled coil</keyword>
<reference evidence="3" key="1">
    <citation type="submission" date="2020-01" db="EMBL/GenBank/DDBJ databases">
        <authorList>
            <person name="Rat A."/>
        </authorList>
    </citation>
    <scope>NUCLEOTIDE SEQUENCE</scope>
    <source>
        <strain evidence="3">LMG 31231</strain>
    </source>
</reference>
<evidence type="ECO:0000313" key="4">
    <source>
        <dbReference type="Proteomes" id="UP001138751"/>
    </source>
</evidence>
<gene>
    <name evidence="3" type="ORF">GXW76_06335</name>
</gene>
<feature type="transmembrane region" description="Helical" evidence="2">
    <location>
        <begin position="50"/>
        <end position="74"/>
    </location>
</feature>
<evidence type="ECO:0000313" key="3">
    <source>
        <dbReference type="EMBL" id="MBR0670783.1"/>
    </source>
</evidence>
<keyword evidence="2" id="KW-1133">Transmembrane helix</keyword>
<sequence length="174" mass="19343">MNQQTATNGVRHMAPTYRQHLRATIARARKRRRTLGPAPRPPFGAALADAVAAIVGSWRFIMIQTGMISAWILGNALFGSGSWDPYPFILLNLLLSFQAAYTAPVIMMSQNRQADVDRDRALADYQVNIRAEAEIALLHEKIDLMRERELLELTQLLKAALARIDSMEGRGASA</sequence>
<reference evidence="3" key="2">
    <citation type="journal article" date="2021" name="Syst. Appl. Microbiol.">
        <title>Roseomonas hellenica sp. nov., isolated from roots of wild-growing Alkanna tinctoria.</title>
        <authorList>
            <person name="Rat A."/>
            <person name="Naranjo H.D."/>
            <person name="Lebbe L."/>
            <person name="Cnockaert M."/>
            <person name="Krigas N."/>
            <person name="Grigoriadou K."/>
            <person name="Maloupa E."/>
            <person name="Willems A."/>
        </authorList>
    </citation>
    <scope>NUCLEOTIDE SEQUENCE</scope>
    <source>
        <strain evidence="3">LMG 31231</strain>
    </source>
</reference>
<dbReference type="Pfam" id="PF06210">
    <property type="entry name" value="DUF1003"/>
    <property type="match status" value="1"/>
</dbReference>
<keyword evidence="2" id="KW-0472">Membrane</keyword>
<evidence type="ECO:0000256" key="1">
    <source>
        <dbReference type="SAM" id="Coils"/>
    </source>
</evidence>
<feature type="coiled-coil region" evidence="1">
    <location>
        <begin position="128"/>
        <end position="170"/>
    </location>
</feature>
<dbReference type="InterPro" id="IPR010406">
    <property type="entry name" value="DUF1003"/>
</dbReference>
<comment type="caution">
    <text evidence="3">The sequence shown here is derived from an EMBL/GenBank/DDBJ whole genome shotgun (WGS) entry which is preliminary data.</text>
</comment>